<accession>A0ACD4D3B2</accession>
<evidence type="ECO:0000313" key="2">
    <source>
        <dbReference type="Proteomes" id="UP001061991"/>
    </source>
</evidence>
<protein>
    <submittedName>
        <fullName evidence="1">Glycosyltransferase family 2 protein</fullName>
    </submittedName>
</protein>
<keyword evidence="2" id="KW-1185">Reference proteome</keyword>
<dbReference type="Proteomes" id="UP001061991">
    <property type="component" value="Chromosome"/>
</dbReference>
<dbReference type="EMBL" id="CP104973">
    <property type="protein sequence ID" value="UXN60294.1"/>
    <property type="molecule type" value="Genomic_DNA"/>
</dbReference>
<gene>
    <name evidence="1" type="ORF">N8E88_27935</name>
</gene>
<organism evidence="1 2">
    <name type="scientific">Phyllobacterium zundukense</name>
    <dbReference type="NCBI Taxonomy" id="1867719"/>
    <lineage>
        <taxon>Bacteria</taxon>
        <taxon>Pseudomonadati</taxon>
        <taxon>Pseudomonadota</taxon>
        <taxon>Alphaproteobacteria</taxon>
        <taxon>Hyphomicrobiales</taxon>
        <taxon>Phyllobacteriaceae</taxon>
        <taxon>Phyllobacterium</taxon>
    </lineage>
</organism>
<name>A0ACD4D3B2_9HYPH</name>
<proteinExistence type="predicted"/>
<evidence type="ECO:0000313" key="1">
    <source>
        <dbReference type="EMBL" id="UXN60294.1"/>
    </source>
</evidence>
<reference evidence="1" key="1">
    <citation type="submission" date="2022-09" db="EMBL/GenBank/DDBJ databases">
        <title>Interaction between co-microsymbionts with complementary sets of symbiotic genes in legume-rhizobium systems.</title>
        <authorList>
            <person name="Safronova V."/>
            <person name="Sazanova A."/>
            <person name="Afonin A."/>
            <person name="Chirak E."/>
        </authorList>
    </citation>
    <scope>NUCLEOTIDE SEQUENCE</scope>
    <source>
        <strain evidence="1">A18/3m</strain>
    </source>
</reference>
<sequence>METDSPASLPKIGSTIMATTARRMSAAKVPTVVVVIPYYNGSDTIERAVVSVLGQTVAPNEFIIVNDGSKEEEKTFLHKLAKRYEFRIIDQANGGQGSARNAGVTASTSEYVSFLDQDDFYLKTHIQTLIEGIPENDPHFGWVYGDLIEADGDGNVIRTSMVKEHSKHPKTHILDLVRYDMHVLPSASLISRVAFEDVGGFDPQFMGYEDDDLFMRIFRKNYTNSFIDRSVTVWCIHTDSTSYSIRMSRSRLKYFKKLAAAFPDDPIKMRFFMRDILVERFHWAFVAEAIKASVDRKSKFAAHRDELLDILREYASVVSASPYVSKSFKIRLRLQIKLLSTGYPPAIRTAHFGIGTFRKFASMTRR</sequence>